<protein>
    <recommendedName>
        <fullName evidence="2">separase</fullName>
        <ecNumber evidence="2">3.4.22.49</ecNumber>
    </recommendedName>
</protein>
<evidence type="ECO:0000313" key="6">
    <source>
        <dbReference type="EMBL" id="KAF7994641.1"/>
    </source>
</evidence>
<organism evidence="6 7">
    <name type="scientific">Aphidius gifuensis</name>
    <name type="common">Parasitoid wasp</name>
    <dbReference type="NCBI Taxonomy" id="684658"/>
    <lineage>
        <taxon>Eukaryota</taxon>
        <taxon>Metazoa</taxon>
        <taxon>Ecdysozoa</taxon>
        <taxon>Arthropoda</taxon>
        <taxon>Hexapoda</taxon>
        <taxon>Insecta</taxon>
        <taxon>Pterygota</taxon>
        <taxon>Neoptera</taxon>
        <taxon>Endopterygota</taxon>
        <taxon>Hymenoptera</taxon>
        <taxon>Apocrita</taxon>
        <taxon>Ichneumonoidea</taxon>
        <taxon>Braconidae</taxon>
        <taxon>Aphidiinae</taxon>
        <taxon>Aphidius</taxon>
    </lineage>
</organism>
<dbReference type="GO" id="GO:0005634">
    <property type="term" value="C:nucleus"/>
    <property type="evidence" value="ECO:0007669"/>
    <property type="project" value="InterPro"/>
</dbReference>
<dbReference type="PANTHER" id="PTHR12792:SF0">
    <property type="entry name" value="SEPARIN"/>
    <property type="match status" value="1"/>
</dbReference>
<keyword evidence="7" id="KW-1185">Reference proteome</keyword>
<evidence type="ECO:0000256" key="1">
    <source>
        <dbReference type="ARBA" id="ARBA00000451"/>
    </source>
</evidence>
<dbReference type="Pfam" id="PF03568">
    <property type="entry name" value="Separin_C"/>
    <property type="match status" value="1"/>
</dbReference>
<comment type="caution">
    <text evidence="6">The sequence shown here is derived from an EMBL/GenBank/DDBJ whole genome shotgun (WGS) entry which is preliminary data.</text>
</comment>
<dbReference type="GO" id="GO:0006508">
    <property type="term" value="P:proteolysis"/>
    <property type="evidence" value="ECO:0007669"/>
    <property type="project" value="InterPro"/>
</dbReference>
<sequence length="627" mass="72379">MTEKIDPVLLKGSLKAFERLKDQIQPNWRKENKENPCKDDIPVKSFSKQLDEYNQQIKIALDNNELITFHKLSALVAGNLNDEPKAISHLVESQGLHHRTQVRYRYIKSEIKKNNDQNQSVYGLDPSHFDLGLDSKETYDKLLLKLKQLPSEWYMLQVTKAYDKSEYPTSPSTTHPIHLVVLPTGKNAIPPFTLLLPKPKNNNYDIVSSIKTLLDNNKKDLSRSYTYKQQYWQMRFRQNETMKTAIDEIEKNWLREWRILFIADPIEPSYTTKDLLQIIDKLIIDDKKINGNITIKQIWLLKKIASCSSYLNKEEIDRAVTWVLNGPSKLCKNIIYSIIGKTKFSSAIETEIRKTLVLIVDEFIDYLPFESMSILIKNPVTRFSCFHMVYALFKEYEKSIINGCLEIKLDDCTDNGLGTFVVNPSGDLEKMEKRMKVFIDDWLPNWDGIYHAPPTTQQFIDALSNYTFFMYNGHGSGMNYLPRDTIEKTRAKAIPLLFGCSSLKMLNNGGKFPPISLANQYLTACSPCILGMIWEITDLAADKLTVNFITNFLPSKSKNVWKNIDDDKWSKGLIENEKSCKLNDICQTRENEMLRAISLAKNYSKRQYMTAVATIVRGLPVRICHNK</sequence>
<reference evidence="6 7" key="1">
    <citation type="submission" date="2020-08" db="EMBL/GenBank/DDBJ databases">
        <title>Aphidius gifuensis genome sequencing and assembly.</title>
        <authorList>
            <person name="Du Z."/>
        </authorList>
    </citation>
    <scope>NUCLEOTIDE SEQUENCE [LARGE SCALE GENOMIC DNA]</scope>
    <source>
        <strain evidence="6">YNYX2018</strain>
        <tissue evidence="6">Adults</tissue>
    </source>
</reference>
<evidence type="ECO:0000256" key="3">
    <source>
        <dbReference type="ARBA" id="ARBA00022801"/>
    </source>
</evidence>
<keyword evidence="3" id="KW-0378">Hydrolase</keyword>
<evidence type="ECO:0000313" key="7">
    <source>
        <dbReference type="Proteomes" id="UP000639338"/>
    </source>
</evidence>
<name>A0A834XYK5_APHGI</name>
<dbReference type="PROSITE" id="PS51700">
    <property type="entry name" value="SEPARIN"/>
    <property type="match status" value="1"/>
</dbReference>
<keyword evidence="4" id="KW-0159">Chromosome partition</keyword>
<feature type="domain" description="Peptidase C50" evidence="5">
    <location>
        <begin position="415"/>
        <end position="511"/>
    </location>
</feature>
<dbReference type="InterPro" id="IPR005314">
    <property type="entry name" value="Peptidase_C50"/>
</dbReference>
<gene>
    <name evidence="6" type="ORF">HCN44_004113</name>
</gene>
<evidence type="ECO:0000259" key="5">
    <source>
        <dbReference type="PROSITE" id="PS51700"/>
    </source>
</evidence>
<dbReference type="Proteomes" id="UP000639338">
    <property type="component" value="Unassembled WGS sequence"/>
</dbReference>
<dbReference type="PANTHER" id="PTHR12792">
    <property type="entry name" value="EXTRA SPINDLE POLES 1-RELATED"/>
    <property type="match status" value="1"/>
</dbReference>
<comment type="catalytic activity">
    <reaction evidence="1">
        <text>All bonds known to be hydrolyzed by this endopeptidase have arginine in P1 and an acidic residue in P4. P6 is often occupied by an acidic residue or by a hydroxy-amino-acid residue, the phosphorylation of which enhances cleavage.</text>
        <dbReference type="EC" id="3.4.22.49"/>
    </reaction>
</comment>
<dbReference type="EC" id="3.4.22.49" evidence="2"/>
<dbReference type="OrthoDB" id="10255632at2759"/>
<dbReference type="AlphaFoldDB" id="A0A834XYK5"/>
<evidence type="ECO:0000256" key="4">
    <source>
        <dbReference type="ARBA" id="ARBA00022829"/>
    </source>
</evidence>
<proteinExistence type="predicted"/>
<dbReference type="EMBL" id="JACMRX010000002">
    <property type="protein sequence ID" value="KAF7994641.1"/>
    <property type="molecule type" value="Genomic_DNA"/>
</dbReference>
<accession>A0A834XYK5</accession>
<dbReference type="GO" id="GO:0051307">
    <property type="term" value="P:meiotic chromosome separation"/>
    <property type="evidence" value="ECO:0007669"/>
    <property type="project" value="TreeGrafter"/>
</dbReference>
<dbReference type="GO" id="GO:0004197">
    <property type="term" value="F:cysteine-type endopeptidase activity"/>
    <property type="evidence" value="ECO:0007669"/>
    <property type="project" value="InterPro"/>
</dbReference>
<dbReference type="GO" id="GO:0072686">
    <property type="term" value="C:mitotic spindle"/>
    <property type="evidence" value="ECO:0007669"/>
    <property type="project" value="TreeGrafter"/>
</dbReference>
<evidence type="ECO:0000256" key="2">
    <source>
        <dbReference type="ARBA" id="ARBA00012489"/>
    </source>
</evidence>
<dbReference type="GO" id="GO:0005737">
    <property type="term" value="C:cytoplasm"/>
    <property type="evidence" value="ECO:0007669"/>
    <property type="project" value="TreeGrafter"/>
</dbReference>
<dbReference type="InterPro" id="IPR030397">
    <property type="entry name" value="SEPARIN_core_dom"/>
</dbReference>